<name>A0A182HXZ6_ANOAR</name>
<dbReference type="Proteomes" id="UP000075840">
    <property type="component" value="Unassembled WGS sequence"/>
</dbReference>
<proteinExistence type="predicted"/>
<sequence length="203" mass="23644">MVSKFSDQSKVRIVLDDAGGSVNNINKIRKQSDQMEKLLTISNGNVLLEVGKANTSPWAIEQMLQLRLFQEKLNAYQFTILFDGFDEIAPTYKEFVMAYLGKLASFNAIKELYISSRPYNFMDDLNKKKTSKNCAIYRLQPFLKEEKIKFMYNYLSCNSTVWKECNEIDRYQLLYVMYRQDMGCSMLIPILQQGVDLSQRTVK</sequence>
<dbReference type="EMBL" id="APCN01008745">
    <property type="status" value="NOT_ANNOTATED_CDS"/>
    <property type="molecule type" value="Genomic_DNA"/>
</dbReference>
<evidence type="ECO:0000313" key="1">
    <source>
        <dbReference type="EnsemblMetazoa" id="AARA006174-PA"/>
    </source>
</evidence>
<reference evidence="1" key="1">
    <citation type="submission" date="2022-08" db="UniProtKB">
        <authorList>
            <consortium name="EnsemblMetazoa"/>
        </authorList>
    </citation>
    <scope>IDENTIFICATION</scope>
    <source>
        <strain evidence="1">Dongola</strain>
    </source>
</reference>
<organism evidence="1 2">
    <name type="scientific">Anopheles arabiensis</name>
    <name type="common">Mosquito</name>
    <dbReference type="NCBI Taxonomy" id="7173"/>
    <lineage>
        <taxon>Eukaryota</taxon>
        <taxon>Metazoa</taxon>
        <taxon>Ecdysozoa</taxon>
        <taxon>Arthropoda</taxon>
        <taxon>Hexapoda</taxon>
        <taxon>Insecta</taxon>
        <taxon>Pterygota</taxon>
        <taxon>Neoptera</taxon>
        <taxon>Endopterygota</taxon>
        <taxon>Diptera</taxon>
        <taxon>Nematocera</taxon>
        <taxon>Culicoidea</taxon>
        <taxon>Culicidae</taxon>
        <taxon>Anophelinae</taxon>
        <taxon>Anopheles</taxon>
    </lineage>
</organism>
<protein>
    <recommendedName>
        <fullName evidence="3">NACHT domain-containing protein</fullName>
    </recommendedName>
</protein>
<dbReference type="AlphaFoldDB" id="A0A182HXZ6"/>
<dbReference type="VEuPathDB" id="VectorBase:AARA21_002547"/>
<keyword evidence="2" id="KW-1185">Reference proteome</keyword>
<accession>A0A182HXZ6</accession>
<evidence type="ECO:0008006" key="3">
    <source>
        <dbReference type="Google" id="ProtNLM"/>
    </source>
</evidence>
<dbReference type="VEuPathDB" id="VectorBase:AARA006174"/>
<evidence type="ECO:0000313" key="2">
    <source>
        <dbReference type="Proteomes" id="UP000075840"/>
    </source>
</evidence>
<dbReference type="EnsemblMetazoa" id="AARA006174-RA">
    <property type="protein sequence ID" value="AARA006174-PA"/>
    <property type="gene ID" value="AARA006174"/>
</dbReference>